<dbReference type="EMBL" id="JNBR01000513">
    <property type="protein sequence ID" value="OQR91645.1"/>
    <property type="molecule type" value="Genomic_DNA"/>
</dbReference>
<dbReference type="Gene3D" id="1.10.510.10">
    <property type="entry name" value="Transferase(Phosphotransferase) domain 1"/>
    <property type="match status" value="1"/>
</dbReference>
<dbReference type="InterPro" id="IPR051681">
    <property type="entry name" value="Ser/Thr_Kinases-Pseudokinases"/>
</dbReference>
<dbReference type="Gene3D" id="3.30.200.20">
    <property type="entry name" value="Phosphorylase Kinase, domain 1"/>
    <property type="match status" value="1"/>
</dbReference>
<dbReference type="OrthoDB" id="77576at2759"/>
<protein>
    <submittedName>
        <fullName evidence="8">Protein kinase</fullName>
    </submittedName>
</protein>
<dbReference type="InterPro" id="IPR000719">
    <property type="entry name" value="Prot_kinase_dom"/>
</dbReference>
<dbReference type="PROSITE" id="PS50011">
    <property type="entry name" value="PROTEIN_KINASE_DOM"/>
    <property type="match status" value="1"/>
</dbReference>
<dbReference type="PRINTS" id="PR00109">
    <property type="entry name" value="TYRKINASE"/>
</dbReference>
<dbReference type="PANTHER" id="PTHR44329">
    <property type="entry name" value="SERINE/THREONINE-PROTEIN KINASE TNNI3K-RELATED"/>
    <property type="match status" value="1"/>
</dbReference>
<accession>A0A1V9Z0X1</accession>
<dbReference type="PROSITE" id="PS00108">
    <property type="entry name" value="PROTEIN_KINASE_ST"/>
    <property type="match status" value="1"/>
</dbReference>
<dbReference type="SMART" id="SM00220">
    <property type="entry name" value="S_TKc"/>
    <property type="match status" value="1"/>
</dbReference>
<feature type="domain" description="Protein kinase" evidence="7">
    <location>
        <begin position="109"/>
        <end position="369"/>
    </location>
</feature>
<dbReference type="PANTHER" id="PTHR44329:SF214">
    <property type="entry name" value="PROTEIN KINASE DOMAIN-CONTAINING PROTEIN"/>
    <property type="match status" value="1"/>
</dbReference>
<proteinExistence type="inferred from homology"/>
<evidence type="ECO:0000256" key="2">
    <source>
        <dbReference type="ARBA" id="ARBA00022527"/>
    </source>
</evidence>
<dbReference type="InterPro" id="IPR017441">
    <property type="entry name" value="Protein_kinase_ATP_BS"/>
</dbReference>
<dbReference type="PROSITE" id="PS00107">
    <property type="entry name" value="PROTEIN_KINASE_ATP"/>
    <property type="match status" value="1"/>
</dbReference>
<evidence type="ECO:0000256" key="1">
    <source>
        <dbReference type="ARBA" id="ARBA00005843"/>
    </source>
</evidence>
<feature type="binding site" evidence="5">
    <location>
        <position position="136"/>
    </location>
    <ligand>
        <name>ATP</name>
        <dbReference type="ChEBI" id="CHEBI:30616"/>
    </ligand>
</feature>
<comment type="caution">
    <text evidence="8">The sequence shown here is derived from an EMBL/GenBank/DDBJ whole genome shotgun (WGS) entry which is preliminary data.</text>
</comment>
<dbReference type="Pfam" id="PF07714">
    <property type="entry name" value="PK_Tyr_Ser-Thr"/>
    <property type="match status" value="1"/>
</dbReference>
<dbReference type="Pfam" id="PF00023">
    <property type="entry name" value="Ank"/>
    <property type="match status" value="1"/>
</dbReference>
<evidence type="ECO:0000313" key="9">
    <source>
        <dbReference type="Proteomes" id="UP000243579"/>
    </source>
</evidence>
<organism evidence="8 9">
    <name type="scientific">Achlya hypogyna</name>
    <name type="common">Oomycete</name>
    <name type="synonym">Protoachlya hypogyna</name>
    <dbReference type="NCBI Taxonomy" id="1202772"/>
    <lineage>
        <taxon>Eukaryota</taxon>
        <taxon>Sar</taxon>
        <taxon>Stramenopiles</taxon>
        <taxon>Oomycota</taxon>
        <taxon>Saprolegniomycetes</taxon>
        <taxon>Saprolegniales</taxon>
        <taxon>Achlyaceae</taxon>
        <taxon>Achlya</taxon>
    </lineage>
</organism>
<evidence type="ECO:0000256" key="6">
    <source>
        <dbReference type="RuleBase" id="RU000304"/>
    </source>
</evidence>
<evidence type="ECO:0000313" key="8">
    <source>
        <dbReference type="EMBL" id="OQR91645.1"/>
    </source>
</evidence>
<gene>
    <name evidence="8" type="ORF">ACHHYP_04521</name>
</gene>
<dbReference type="Gene3D" id="1.25.40.20">
    <property type="entry name" value="Ankyrin repeat-containing domain"/>
    <property type="match status" value="1"/>
</dbReference>
<evidence type="ECO:0000256" key="3">
    <source>
        <dbReference type="ARBA" id="ARBA00022741"/>
    </source>
</evidence>
<dbReference type="InterPro" id="IPR002110">
    <property type="entry name" value="Ankyrin_rpt"/>
</dbReference>
<keyword evidence="3 5" id="KW-0547">Nucleotide-binding</keyword>
<dbReference type="SUPFAM" id="SSF56112">
    <property type="entry name" value="Protein kinase-like (PK-like)"/>
    <property type="match status" value="1"/>
</dbReference>
<keyword evidence="8" id="KW-0808">Transferase</keyword>
<dbReference type="AlphaFoldDB" id="A0A1V9Z0X1"/>
<comment type="similarity">
    <text evidence="1">Belongs to the protein kinase superfamily. TKL Ser/Thr protein kinase family.</text>
</comment>
<sequence>MNAEGHESVAANEVVLDRIVAADLQNTRTDNHHQAGNTPLYVAVQCEQPQVLELLLRTTGVDTTARNKVMAGDTPLVFAIKQGHRRLAQQIYAASTQPSREVASAEIQVDRTGVLGKGGFGVVCKGIFENQPVAVKSAFNAAGATDLMHEMNAMQMCKSPYLLQLLAVSGQNTPSTQLVLEYMDGGDLREYLDKKRDCVAVAVEYTALEVAWVVANALADLHHNGLLHRDLKSHNVLLSSTHYIKVADLGCAREYASQMTLGLGTMFWTAPEVLAFEGSYDYAADIYSFGVILTELSTLQMPYADLSLSPWAILKDVRNGTLRPKIDVASPAWLRELAAACMAHDPAQRPDVHQIFERLTRERRSETLLSTTMDCQWCLAPHSLVAEACPNCAKLTPNATIKLQRLRHRVAVAKEFGVETTLPCGWCNSASDIEDTNCKTCYQELSEREKLHQIIKFMQRAMVVAFAG</sequence>
<dbReference type="InterPro" id="IPR011009">
    <property type="entry name" value="Kinase-like_dom_sf"/>
</dbReference>
<keyword evidence="8" id="KW-0418">Kinase</keyword>
<evidence type="ECO:0000256" key="5">
    <source>
        <dbReference type="PROSITE-ProRule" id="PRU10141"/>
    </source>
</evidence>
<dbReference type="STRING" id="1202772.A0A1V9Z0X1"/>
<keyword evidence="9" id="KW-1185">Reference proteome</keyword>
<dbReference type="InterPro" id="IPR008271">
    <property type="entry name" value="Ser/Thr_kinase_AS"/>
</dbReference>
<dbReference type="InterPro" id="IPR036770">
    <property type="entry name" value="Ankyrin_rpt-contain_sf"/>
</dbReference>
<dbReference type="GO" id="GO:0004674">
    <property type="term" value="F:protein serine/threonine kinase activity"/>
    <property type="evidence" value="ECO:0007669"/>
    <property type="project" value="UniProtKB-KW"/>
</dbReference>
<dbReference type="InterPro" id="IPR001245">
    <property type="entry name" value="Ser-Thr/Tyr_kinase_cat_dom"/>
</dbReference>
<evidence type="ECO:0000256" key="4">
    <source>
        <dbReference type="ARBA" id="ARBA00022840"/>
    </source>
</evidence>
<keyword evidence="4 5" id="KW-0067">ATP-binding</keyword>
<dbReference type="Proteomes" id="UP000243579">
    <property type="component" value="Unassembled WGS sequence"/>
</dbReference>
<dbReference type="SUPFAM" id="SSF48403">
    <property type="entry name" value="Ankyrin repeat"/>
    <property type="match status" value="1"/>
</dbReference>
<keyword evidence="2 6" id="KW-0723">Serine/threonine-protein kinase</keyword>
<name>A0A1V9Z0X1_ACHHY</name>
<dbReference type="GO" id="GO:0005524">
    <property type="term" value="F:ATP binding"/>
    <property type="evidence" value="ECO:0007669"/>
    <property type="project" value="UniProtKB-UniRule"/>
</dbReference>
<evidence type="ECO:0000259" key="7">
    <source>
        <dbReference type="PROSITE" id="PS50011"/>
    </source>
</evidence>
<reference evidence="8 9" key="1">
    <citation type="journal article" date="2014" name="Genome Biol. Evol.">
        <title>The secreted proteins of Achlya hypogyna and Thraustotheca clavata identify the ancestral oomycete secretome and reveal gene acquisitions by horizontal gene transfer.</title>
        <authorList>
            <person name="Misner I."/>
            <person name="Blouin N."/>
            <person name="Leonard G."/>
            <person name="Richards T.A."/>
            <person name="Lane C.E."/>
        </authorList>
    </citation>
    <scope>NUCLEOTIDE SEQUENCE [LARGE SCALE GENOMIC DNA]</scope>
    <source>
        <strain evidence="8 9">ATCC 48635</strain>
    </source>
</reference>